<dbReference type="EMBL" id="CADCTW010000238">
    <property type="protein sequence ID" value="CAA9369362.1"/>
    <property type="molecule type" value="Genomic_DNA"/>
</dbReference>
<reference evidence="1" key="1">
    <citation type="submission" date="2020-02" db="EMBL/GenBank/DDBJ databases">
        <authorList>
            <person name="Meier V. D."/>
        </authorList>
    </citation>
    <scope>NUCLEOTIDE SEQUENCE</scope>
    <source>
        <strain evidence="1">AVDCRST_MAG68</strain>
    </source>
</reference>
<evidence type="ECO:0008006" key="2">
    <source>
        <dbReference type="Google" id="ProtNLM"/>
    </source>
</evidence>
<dbReference type="AlphaFoldDB" id="A0A6J4MXG3"/>
<proteinExistence type="predicted"/>
<name>A0A6J4MXG3_9BACT</name>
<protein>
    <recommendedName>
        <fullName evidence="2">DUF1330 domain-containing protein</fullName>
    </recommendedName>
</protein>
<gene>
    <name evidence="1" type="ORF">AVDCRST_MAG68-5338</name>
</gene>
<organism evidence="1">
    <name type="scientific">uncultured Gemmatimonadota bacterium</name>
    <dbReference type="NCBI Taxonomy" id="203437"/>
    <lineage>
        <taxon>Bacteria</taxon>
        <taxon>Pseudomonadati</taxon>
        <taxon>Gemmatimonadota</taxon>
        <taxon>environmental samples</taxon>
    </lineage>
</organism>
<evidence type="ECO:0000313" key="1">
    <source>
        <dbReference type="EMBL" id="CAA9369362.1"/>
    </source>
</evidence>
<accession>A0A6J4MXG3</accession>
<sequence length="102" mass="12030">MHLVQFLLPLRDNDGRPFPSAEFDRVNRELTDRFGGVTAYLRSPARGAWREDGGDVTHDDVTIIEVMDDDLDRAWWQSYRHELEARFRQDEIIVRATQTERL</sequence>